<proteinExistence type="predicted"/>
<dbReference type="Pfam" id="PF03372">
    <property type="entry name" value="Exo_endo_phos"/>
    <property type="match status" value="1"/>
</dbReference>
<comment type="caution">
    <text evidence="3">The sequence shown here is derived from an EMBL/GenBank/DDBJ whole genome shotgun (WGS) entry which is preliminary data.</text>
</comment>
<dbReference type="SUPFAM" id="SSF56219">
    <property type="entry name" value="DNase I-like"/>
    <property type="match status" value="1"/>
</dbReference>
<protein>
    <recommendedName>
        <fullName evidence="2">Endonuclease/exonuclease/phosphatase domain-containing protein</fullName>
    </recommendedName>
</protein>
<evidence type="ECO:0000259" key="2">
    <source>
        <dbReference type="Pfam" id="PF03372"/>
    </source>
</evidence>
<evidence type="ECO:0000313" key="4">
    <source>
        <dbReference type="Proteomes" id="UP001633002"/>
    </source>
</evidence>
<dbReference type="InterPro" id="IPR036691">
    <property type="entry name" value="Endo/exonu/phosph_ase_sf"/>
</dbReference>
<dbReference type="Gene3D" id="3.60.10.10">
    <property type="entry name" value="Endonuclease/exonuclease/phosphatase"/>
    <property type="match status" value="1"/>
</dbReference>
<name>A0ABD3GR97_9MARC</name>
<accession>A0ABD3GR97</accession>
<dbReference type="Proteomes" id="UP001633002">
    <property type="component" value="Unassembled WGS sequence"/>
</dbReference>
<evidence type="ECO:0000313" key="3">
    <source>
        <dbReference type="EMBL" id="KAL3681106.1"/>
    </source>
</evidence>
<organism evidence="3 4">
    <name type="scientific">Riccia sorocarpa</name>
    <dbReference type="NCBI Taxonomy" id="122646"/>
    <lineage>
        <taxon>Eukaryota</taxon>
        <taxon>Viridiplantae</taxon>
        <taxon>Streptophyta</taxon>
        <taxon>Embryophyta</taxon>
        <taxon>Marchantiophyta</taxon>
        <taxon>Marchantiopsida</taxon>
        <taxon>Marchantiidae</taxon>
        <taxon>Marchantiales</taxon>
        <taxon>Ricciaceae</taxon>
        <taxon>Riccia</taxon>
    </lineage>
</organism>
<keyword evidence="1" id="KW-0175">Coiled coil</keyword>
<feature type="coiled-coil region" evidence="1">
    <location>
        <begin position="12"/>
        <end position="46"/>
    </location>
</feature>
<sequence>MAELGKWLKESFEKLSVQLEETALLMAEVKEEVKWVKEEVQGLQVEMRSLQTTVASRPEDFESRLDSLYHLISDKQEVVFGKILDHVEGKIEAWADVARGTRESLFKEVSERLDEVQKTCSAAPEKMRVEVDKLDAKAVALEQQAVLLNGALGEQRKMLEETRGSTAQPEMALVMAELDGKIITYADTVRSSQIAALRDQEWEKRAREERCRNIRIVGLSETEGEDSRELILKFFKDDLRVAEPEVEFVSRVGRSDKGDRPILVRFSSLEGRGRVMGNRGLLKGFWNVRGLSEEVIMGGKNLWKEVDIVALAETWEFNGEACVEIPGFERVVTVWNQKRFQRGRGFGGLAVWCRSQLGIKVTVEYADPKIQFICLQLIDGRRGSDLWEANDLVAMVETWCTNDVQLEIPAFSMVTSVWNKKVKNRGRGYGGIAVWVRGGLGIKTTVEAVDTHKQFVCVRVENADQRLGTSFLVFTYFAPPGAAIYGRLGSSDRPFSSLMKLLFNLHCKGPVWLLGDFNSRTNDAQGVALGTLGGPEWRLCEDSWTRCSEDSGHNGHTEYFMQFVSASELTIVNGVRKFSDTNSFTCRTHNGESTVDYLLASKEARDRISEFSFGPFSPESDHRPLICALTGFSKKQRKYSSCVRPKLDESWPKQYEQAISGSLQQVQSSDELIKIVRRVARDTLLVYPRGEQPWFDHNCKEARRKAMVASNQKEAFRSYRLYIRAKKRRFIREKQQSLAIELTKQPWAFWDHFSTRKSTPDLPTEQLYTYIEELYCFPNAEGMANPVGVFLRCGLRGG</sequence>
<feature type="domain" description="Endonuclease/exonuclease/phosphatase" evidence="2">
    <location>
        <begin position="390"/>
        <end position="622"/>
    </location>
</feature>
<gene>
    <name evidence="3" type="ORF">R1sor_024062</name>
</gene>
<dbReference type="AlphaFoldDB" id="A0ABD3GR97"/>
<reference evidence="3 4" key="1">
    <citation type="submission" date="2024-09" db="EMBL/GenBank/DDBJ databases">
        <title>Chromosome-scale assembly of Riccia sorocarpa.</title>
        <authorList>
            <person name="Paukszto L."/>
        </authorList>
    </citation>
    <scope>NUCLEOTIDE SEQUENCE [LARGE SCALE GENOMIC DNA]</scope>
    <source>
        <strain evidence="3">LP-2024</strain>
        <tissue evidence="3">Aerial parts of the thallus</tissue>
    </source>
</reference>
<dbReference type="EMBL" id="JBJQOH010000007">
    <property type="protein sequence ID" value="KAL3681106.1"/>
    <property type="molecule type" value="Genomic_DNA"/>
</dbReference>
<keyword evidence="4" id="KW-1185">Reference proteome</keyword>
<dbReference type="InterPro" id="IPR005135">
    <property type="entry name" value="Endo/exonuclease/phosphatase"/>
</dbReference>
<evidence type="ECO:0000256" key="1">
    <source>
        <dbReference type="SAM" id="Coils"/>
    </source>
</evidence>